<accession>A0AAW8NTE6</accession>
<dbReference type="EMBL" id="JAVLSH010000001">
    <property type="protein sequence ID" value="MDR9758214.1"/>
    <property type="molecule type" value="Genomic_DNA"/>
</dbReference>
<proteinExistence type="predicted"/>
<evidence type="ECO:0000313" key="1">
    <source>
        <dbReference type="EMBL" id="MDR9758214.1"/>
    </source>
</evidence>
<reference evidence="2" key="1">
    <citation type="submission" date="2023-07" db="EMBL/GenBank/DDBJ databases">
        <title>Genomic characterization of faba bean (Vicia faba) microsymbionts in Mexican soils.</title>
        <authorList>
            <person name="Rivera Orduna F.N."/>
            <person name="Guevara-Luna J."/>
            <person name="Yan J."/>
            <person name="Arroyo-Herrera I."/>
            <person name="Li Y."/>
            <person name="Vasquez-Murrieta M.S."/>
            <person name="Wang E.T."/>
        </authorList>
    </citation>
    <scope>NUCLEOTIDE SEQUENCE [LARGE SCALE GENOMIC DNA]</scope>
    <source>
        <strain evidence="2">CH6</strain>
    </source>
</reference>
<sequence>MPDNRTPVVPPRKVAELRNDPYAGQSGDLSVNNALRAFSRGTVAGPYLDEMDAGTAALLAPVVDPLLPDFLFPPLPGETLGERYDNALAIQRGMDRAFDEQHPYVSETLQRAGGLASDLAFKLPSGRKADIARGAFEGFGNGEGGFGNRVEQAIRGAGEEAVKGLAMDALTGRRMMPAEAGSEGGRRAGAKAALIRALLRVRGRNGGGGGGGGGGW</sequence>
<organism evidence="1 2">
    <name type="scientific">Rhizobium redzepovicii</name>
    <dbReference type="NCBI Taxonomy" id="2867518"/>
    <lineage>
        <taxon>Bacteria</taxon>
        <taxon>Pseudomonadati</taxon>
        <taxon>Pseudomonadota</taxon>
        <taxon>Alphaproteobacteria</taxon>
        <taxon>Hyphomicrobiales</taxon>
        <taxon>Rhizobiaceae</taxon>
        <taxon>Rhizobium/Agrobacterium group</taxon>
        <taxon>Rhizobium</taxon>
    </lineage>
</organism>
<keyword evidence="2" id="KW-1185">Reference proteome</keyword>
<dbReference type="RefSeq" id="WP_310806724.1">
    <property type="nucleotide sequence ID" value="NZ_JAVLSH010000001.1"/>
</dbReference>
<dbReference type="AlphaFoldDB" id="A0AAW8NTE6"/>
<evidence type="ECO:0000313" key="2">
    <source>
        <dbReference type="Proteomes" id="UP001269402"/>
    </source>
</evidence>
<name>A0AAW8NTE6_9HYPH</name>
<dbReference type="Proteomes" id="UP001269402">
    <property type="component" value="Unassembled WGS sequence"/>
</dbReference>
<comment type="caution">
    <text evidence="1">The sequence shown here is derived from an EMBL/GenBank/DDBJ whole genome shotgun (WGS) entry which is preliminary data.</text>
</comment>
<gene>
    <name evidence="1" type="ORF">RJJ37_00960</name>
</gene>
<protein>
    <submittedName>
        <fullName evidence="1">Uncharacterized protein</fullName>
    </submittedName>
</protein>